<feature type="signal peptide" evidence="2">
    <location>
        <begin position="1"/>
        <end position="21"/>
    </location>
</feature>
<feature type="transmembrane region" description="Helical" evidence="1">
    <location>
        <begin position="181"/>
        <end position="199"/>
    </location>
</feature>
<feature type="chain" id="PRO_5047148737" evidence="2">
    <location>
        <begin position="22"/>
        <end position="206"/>
    </location>
</feature>
<accession>A0ABW5ZUC2</accession>
<evidence type="ECO:0000313" key="4">
    <source>
        <dbReference type="Proteomes" id="UP001597548"/>
    </source>
</evidence>
<organism evidence="3 4">
    <name type="scientific">Psychroserpens luteus</name>
    <dbReference type="NCBI Taxonomy" id="1434066"/>
    <lineage>
        <taxon>Bacteria</taxon>
        <taxon>Pseudomonadati</taxon>
        <taxon>Bacteroidota</taxon>
        <taxon>Flavobacteriia</taxon>
        <taxon>Flavobacteriales</taxon>
        <taxon>Flavobacteriaceae</taxon>
        <taxon>Psychroserpens</taxon>
    </lineage>
</organism>
<evidence type="ECO:0000256" key="1">
    <source>
        <dbReference type="SAM" id="Phobius"/>
    </source>
</evidence>
<evidence type="ECO:0000313" key="3">
    <source>
        <dbReference type="EMBL" id="MFD2916152.1"/>
    </source>
</evidence>
<protein>
    <submittedName>
        <fullName evidence="3">DUF6702 family protein</fullName>
    </submittedName>
</protein>
<keyword evidence="4" id="KW-1185">Reference proteome</keyword>
<keyword evidence="1" id="KW-0812">Transmembrane</keyword>
<gene>
    <name evidence="3" type="ORF">ACFS29_10920</name>
</gene>
<keyword evidence="2" id="KW-0732">Signal</keyword>
<name>A0ABW5ZUC2_9FLAO</name>
<reference evidence="4" key="1">
    <citation type="journal article" date="2019" name="Int. J. Syst. Evol. Microbiol.">
        <title>The Global Catalogue of Microorganisms (GCM) 10K type strain sequencing project: providing services to taxonomists for standard genome sequencing and annotation.</title>
        <authorList>
            <consortium name="The Broad Institute Genomics Platform"/>
            <consortium name="The Broad Institute Genome Sequencing Center for Infectious Disease"/>
            <person name="Wu L."/>
            <person name="Ma J."/>
        </authorList>
    </citation>
    <scope>NUCLEOTIDE SEQUENCE [LARGE SCALE GENOMIC DNA]</scope>
    <source>
        <strain evidence="4">KCTC 32514</strain>
    </source>
</reference>
<comment type="caution">
    <text evidence="3">The sequence shown here is derived from an EMBL/GenBank/DDBJ whole genome shotgun (WGS) entry which is preliminary data.</text>
</comment>
<evidence type="ECO:0000256" key="2">
    <source>
        <dbReference type="SAM" id="SignalP"/>
    </source>
</evidence>
<dbReference type="RefSeq" id="WP_194508161.1">
    <property type="nucleotide sequence ID" value="NZ_JADILU010000004.1"/>
</dbReference>
<dbReference type="EMBL" id="JBHUOS010000009">
    <property type="protein sequence ID" value="MFD2916152.1"/>
    <property type="molecule type" value="Genomic_DNA"/>
</dbReference>
<proteinExistence type="predicted"/>
<keyword evidence="1" id="KW-0472">Membrane</keyword>
<sequence>MLQKFIIVVFLLIGISMNAHQPASSTTMLVEKEDSTWVLQISASLTAFQQEVRTHFAETPYKTLEEFQQMVIEHIKNNLDITINDNQTITLSSGIVKLGHETKVVFEVFGVPSEIKSITFKNSAFQDIYNNQSALILLKEGFDREHFVLNNKNNHTLNLNTEANKFVVEANNEASVFSPNLFFILFGILAVAFLSKIIISRKNEKQ</sequence>
<dbReference type="InterPro" id="IPR046525">
    <property type="entry name" value="DUF6702"/>
</dbReference>
<dbReference type="Proteomes" id="UP001597548">
    <property type="component" value="Unassembled WGS sequence"/>
</dbReference>
<dbReference type="Pfam" id="PF20420">
    <property type="entry name" value="DUF6702"/>
    <property type="match status" value="1"/>
</dbReference>
<keyword evidence="1" id="KW-1133">Transmembrane helix</keyword>